<feature type="domain" description="Flagellar basal-body/hook protein C-terminal" evidence="9">
    <location>
        <begin position="201"/>
        <end position="246"/>
    </location>
</feature>
<comment type="subcellular location">
    <subcellularLocation>
        <location evidence="1 6">Bacterial flagellum basal body</location>
    </subcellularLocation>
</comment>
<dbReference type="InterPro" id="IPR001444">
    <property type="entry name" value="Flag_bb_rod_N"/>
</dbReference>
<evidence type="ECO:0000259" key="10">
    <source>
        <dbReference type="Pfam" id="PF22692"/>
    </source>
</evidence>
<dbReference type="NCBIfam" id="NF009280">
    <property type="entry name" value="PRK12640.1"/>
    <property type="match status" value="1"/>
</dbReference>
<feature type="region of interest" description="Disordered" evidence="7">
    <location>
        <begin position="174"/>
        <end position="194"/>
    </location>
</feature>
<dbReference type="PANTHER" id="PTHR30435:SF18">
    <property type="entry name" value="FLAGELLAR BASAL-BODY ROD PROTEIN FLGF"/>
    <property type="match status" value="1"/>
</dbReference>
<dbReference type="InterPro" id="IPR012836">
    <property type="entry name" value="FlgF"/>
</dbReference>
<comment type="subunit">
    <text evidence="4 6">The basal body constitutes a major portion of the flagellar organelle and consists of five rings (E,L,P,S, and M) mounted on a central rod. The rod consists of about 26 subunits of FlgG in the distal portion, and FlgB, FlgC and FlgF are thought to build up the proximal portion of the rod with about 6 subunits each.</text>
</comment>
<feature type="domain" description="Flagellar hook protein FlgE/F/G-like D1" evidence="10">
    <location>
        <begin position="85"/>
        <end position="150"/>
    </location>
</feature>
<protein>
    <recommendedName>
        <fullName evidence="5 6">Flagellar basal-body rod protein FlgF</fullName>
    </recommendedName>
</protein>
<evidence type="ECO:0000259" key="8">
    <source>
        <dbReference type="Pfam" id="PF00460"/>
    </source>
</evidence>
<evidence type="ECO:0000256" key="2">
    <source>
        <dbReference type="ARBA" id="ARBA00009677"/>
    </source>
</evidence>
<evidence type="ECO:0000256" key="5">
    <source>
        <dbReference type="ARBA" id="ARBA00040228"/>
    </source>
</evidence>
<evidence type="ECO:0000256" key="4">
    <source>
        <dbReference type="ARBA" id="ARBA00038560"/>
    </source>
</evidence>
<organism evidence="11 12">
    <name type="scientific">Derxia gummosa DSM 723</name>
    <dbReference type="NCBI Taxonomy" id="1121388"/>
    <lineage>
        <taxon>Bacteria</taxon>
        <taxon>Pseudomonadati</taxon>
        <taxon>Pseudomonadota</taxon>
        <taxon>Betaproteobacteria</taxon>
        <taxon>Burkholderiales</taxon>
        <taxon>Alcaligenaceae</taxon>
        <taxon>Derxia</taxon>
    </lineage>
</organism>
<evidence type="ECO:0000256" key="1">
    <source>
        <dbReference type="ARBA" id="ARBA00004117"/>
    </source>
</evidence>
<evidence type="ECO:0000313" key="11">
    <source>
        <dbReference type="Proteomes" id="UP000675920"/>
    </source>
</evidence>
<dbReference type="InterPro" id="IPR010930">
    <property type="entry name" value="Flg_bb/hook_C_dom"/>
</dbReference>
<dbReference type="InterPro" id="IPR053967">
    <property type="entry name" value="LlgE_F_G-like_D1"/>
</dbReference>
<evidence type="ECO:0000313" key="12">
    <source>
        <dbReference type="RefSeq" id="WP_028312784.1"/>
    </source>
</evidence>
<dbReference type="Pfam" id="PF22692">
    <property type="entry name" value="LlgE_F_G_D1"/>
    <property type="match status" value="1"/>
</dbReference>
<dbReference type="Pfam" id="PF06429">
    <property type="entry name" value="Flg_bbr_C"/>
    <property type="match status" value="1"/>
</dbReference>
<evidence type="ECO:0000256" key="7">
    <source>
        <dbReference type="SAM" id="MobiDB-lite"/>
    </source>
</evidence>
<dbReference type="AlphaFoldDB" id="A0A8B6X7M0"/>
<feature type="domain" description="Flagellar basal body rod protein N-terminal" evidence="8">
    <location>
        <begin position="5"/>
        <end position="35"/>
    </location>
</feature>
<evidence type="ECO:0000256" key="3">
    <source>
        <dbReference type="ARBA" id="ARBA00023143"/>
    </source>
</evidence>
<dbReference type="OrthoDB" id="9804559at2"/>
<evidence type="ECO:0000256" key="6">
    <source>
        <dbReference type="RuleBase" id="RU362116"/>
    </source>
</evidence>
<keyword evidence="11" id="KW-1185">Reference proteome</keyword>
<dbReference type="SUPFAM" id="SSF117143">
    <property type="entry name" value="Flagellar hook protein flgE"/>
    <property type="match status" value="1"/>
</dbReference>
<name>A0A8B6X7M0_9BURK</name>
<gene>
    <name evidence="12" type="primary">flgF</name>
</gene>
<dbReference type="GO" id="GO:0071978">
    <property type="term" value="P:bacterial-type flagellum-dependent swarming motility"/>
    <property type="evidence" value="ECO:0007669"/>
    <property type="project" value="TreeGrafter"/>
</dbReference>
<dbReference type="GO" id="GO:0030694">
    <property type="term" value="C:bacterial-type flagellum basal body, rod"/>
    <property type="evidence" value="ECO:0007669"/>
    <property type="project" value="UniProtKB-UniRule"/>
</dbReference>
<evidence type="ECO:0000259" key="9">
    <source>
        <dbReference type="Pfam" id="PF06429"/>
    </source>
</evidence>
<dbReference type="RefSeq" id="WP_028312784.1">
    <property type="nucleotide sequence ID" value="NZ_KI519499.1"/>
</dbReference>
<comment type="similarity">
    <text evidence="2 6">Belongs to the flagella basal body rod proteins family.</text>
</comment>
<dbReference type="Pfam" id="PF00460">
    <property type="entry name" value="Flg_bb_rod"/>
    <property type="match status" value="1"/>
</dbReference>
<reference evidence="12" key="1">
    <citation type="submission" date="2025-08" db="UniProtKB">
        <authorList>
            <consortium name="RefSeq"/>
        </authorList>
    </citation>
    <scope>IDENTIFICATION</scope>
</reference>
<proteinExistence type="inferred from homology"/>
<accession>A0A8B6X7M0</accession>
<dbReference type="InterPro" id="IPR020013">
    <property type="entry name" value="Flagellar_FlgE/F/G"/>
</dbReference>
<dbReference type="NCBIfam" id="TIGR03506">
    <property type="entry name" value="FlgEFG_subfam"/>
    <property type="match status" value="1"/>
</dbReference>
<dbReference type="InterPro" id="IPR037925">
    <property type="entry name" value="FlgE/F/G-like"/>
</dbReference>
<keyword evidence="12" id="KW-0966">Cell projection</keyword>
<dbReference type="Proteomes" id="UP000675920">
    <property type="component" value="Unplaced"/>
</dbReference>
<dbReference type="PANTHER" id="PTHR30435">
    <property type="entry name" value="FLAGELLAR PROTEIN"/>
    <property type="match status" value="1"/>
</dbReference>
<sequence>MDRLIYTAMTGARALFDRQATVSNNLANASTTGFRAELTAYRTAPVIPGRPGEGQMTRYMAVDSITGLDVTPGPLEKTERQLDVAINGAGWFTVQAADGSEAYTRDGRFDIDSNGQLVTREGLPVLGEGGPIIVPQDARVVIGGDGTISAVAGGGSSAQVQQLGRLQLVNPDPANLTKRPDGLIGTRDGNPADPDPTVRVAQGSIEGSNVNPVGTLVDMISLARQFEVQMQMIKKADENGQKSQQLLSNS</sequence>
<dbReference type="NCBIfam" id="TIGR02490">
    <property type="entry name" value="flgF"/>
    <property type="match status" value="1"/>
</dbReference>
<keyword evidence="12" id="KW-0969">Cilium</keyword>
<keyword evidence="3 6" id="KW-0975">Bacterial flagellum</keyword>
<keyword evidence="12" id="KW-0282">Flagellum</keyword>